<feature type="transmembrane region" description="Helical" evidence="1">
    <location>
        <begin position="86"/>
        <end position="111"/>
    </location>
</feature>
<feature type="transmembrane region" description="Helical" evidence="1">
    <location>
        <begin position="592"/>
        <end position="609"/>
    </location>
</feature>
<feature type="transmembrane region" description="Helical" evidence="1">
    <location>
        <begin position="454"/>
        <end position="481"/>
    </location>
</feature>
<feature type="transmembrane region" description="Helical" evidence="1">
    <location>
        <begin position="556"/>
        <end position="580"/>
    </location>
</feature>
<accession>A0ABW0NH59</accession>
<keyword evidence="1" id="KW-0812">Transmembrane</keyword>
<dbReference type="Proteomes" id="UP001596037">
    <property type="component" value="Unassembled WGS sequence"/>
</dbReference>
<feature type="transmembrane region" description="Helical" evidence="1">
    <location>
        <begin position="347"/>
        <end position="365"/>
    </location>
</feature>
<evidence type="ECO:0000313" key="4">
    <source>
        <dbReference type="Proteomes" id="UP001596037"/>
    </source>
</evidence>
<feature type="transmembrane region" description="Helical" evidence="1">
    <location>
        <begin position="268"/>
        <end position="288"/>
    </location>
</feature>
<feature type="transmembrane region" description="Helical" evidence="1">
    <location>
        <begin position="629"/>
        <end position="648"/>
    </location>
</feature>
<feature type="transmembrane region" description="Helical" evidence="1">
    <location>
        <begin position="427"/>
        <end position="448"/>
    </location>
</feature>
<keyword evidence="4" id="KW-1185">Reference proteome</keyword>
<name>A0ABW0NH59_9BURK</name>
<organism evidence="3 4">
    <name type="scientific">Caenimonas terrae</name>
    <dbReference type="NCBI Taxonomy" id="696074"/>
    <lineage>
        <taxon>Bacteria</taxon>
        <taxon>Pseudomonadati</taxon>
        <taxon>Pseudomonadota</taxon>
        <taxon>Betaproteobacteria</taxon>
        <taxon>Burkholderiales</taxon>
        <taxon>Comamonadaceae</taxon>
        <taxon>Caenimonas</taxon>
    </lineage>
</organism>
<evidence type="ECO:0000313" key="3">
    <source>
        <dbReference type="EMBL" id="MFC5499323.1"/>
    </source>
</evidence>
<dbReference type="Pfam" id="PF02517">
    <property type="entry name" value="Rce1-like"/>
    <property type="match status" value="1"/>
</dbReference>
<dbReference type="GO" id="GO:0016787">
    <property type="term" value="F:hydrolase activity"/>
    <property type="evidence" value="ECO:0007669"/>
    <property type="project" value="UniProtKB-KW"/>
</dbReference>
<dbReference type="EMBL" id="JBHSMF010000009">
    <property type="protein sequence ID" value="MFC5499323.1"/>
    <property type="molecule type" value="Genomic_DNA"/>
</dbReference>
<keyword evidence="1" id="KW-1133">Transmembrane helix</keyword>
<dbReference type="RefSeq" id="WP_376851550.1">
    <property type="nucleotide sequence ID" value="NZ_JBHSMF010000009.1"/>
</dbReference>
<sequence length="772" mass="80781">MTHPLLPAARVGWLLIRLRLRRLVNLAGTLNRRGNKQRSGTASKRTGSALLTALLVLAMVLAYGNLAHEAVGRLARLAAEPPLAGGAAFGPALLHLLSVETALLTLAGVLVPLGSRELAQADWDLEWLVTLPVDIGPLLWARIAERSVANAFGLLALWPACTVLAWQAGLRHGALPAGVLAALPLLALAAMARTIVDTGLRLRLAPSRLRNLQAAISVASILVFYLTISPATAVAGRFLLPIAQRLPDWISWTPPGLVLRALGAASPAQAAIAGFLLLVETGLLLAAGMQLLRALLARGVAAAGARESARAKPASAGRPPARATAGWALASPVQRRELTLLARDRNFLVQTMVLPVLIVGVQWVLNGRAESLAQLWASPQLVAAAAFGVSAYALMLSAFQTLAAEGGALWMLYTFPLSIEAVLRDKARLWGVLALAYPVIGFGCMLALGPPVSAASLGLMAMVVLAVPTYSAIAVALGVFGCDPLATDARHRLKVGYVYLYMLLSGLYVGAFFAPHWWQSLVSVVLAVLLALALWQKARDQLPYLLDPVAGPPARVSTADGLIATMMFFALQLTIGALVAAGGRAQRGADTVVVFALAGGLTYAGVRLVHWRAKALDAPRMFGGQWRRALATGAAFGLGAAVLGIAYLQAVHGLGLLEAPARRAHGGGVANLGAWVVPLGVLAAPVFEEFIFRGLIFGGLRRSMGLLPAAAASAAVFAIVHPPLSMLPVFALGLCAAWAYERSRLLLAPMVVHAVYNAAVIGWQSYGPGVAG</sequence>
<feature type="transmembrane region" description="Helical" evidence="1">
    <location>
        <begin position="668"/>
        <end position="687"/>
    </location>
</feature>
<feature type="transmembrane region" description="Helical" evidence="1">
    <location>
        <begin position="148"/>
        <end position="168"/>
    </location>
</feature>
<keyword evidence="1" id="KW-0472">Membrane</keyword>
<feature type="transmembrane region" description="Helical" evidence="1">
    <location>
        <begin position="46"/>
        <end position="66"/>
    </location>
</feature>
<protein>
    <submittedName>
        <fullName evidence="3">CPBP family intramembrane glutamic endopeptidase</fullName>
        <ecNumber evidence="3">3.4.-.-</ecNumber>
    </submittedName>
</protein>
<proteinExistence type="predicted"/>
<feature type="domain" description="CAAX prenyl protease 2/Lysostaphin resistance protein A-like" evidence="2">
    <location>
        <begin position="674"/>
        <end position="758"/>
    </location>
</feature>
<keyword evidence="3" id="KW-0378">Hydrolase</keyword>
<feature type="transmembrane region" description="Helical" evidence="1">
    <location>
        <begin position="216"/>
        <end position="240"/>
    </location>
</feature>
<dbReference type="InterPro" id="IPR003675">
    <property type="entry name" value="Rce1/LyrA-like_dom"/>
</dbReference>
<reference evidence="4" key="1">
    <citation type="journal article" date="2019" name="Int. J. Syst. Evol. Microbiol.">
        <title>The Global Catalogue of Microorganisms (GCM) 10K type strain sequencing project: providing services to taxonomists for standard genome sequencing and annotation.</title>
        <authorList>
            <consortium name="The Broad Institute Genomics Platform"/>
            <consortium name="The Broad Institute Genome Sequencing Center for Infectious Disease"/>
            <person name="Wu L."/>
            <person name="Ma J."/>
        </authorList>
    </citation>
    <scope>NUCLEOTIDE SEQUENCE [LARGE SCALE GENOMIC DNA]</scope>
    <source>
        <strain evidence="4">CCUG 57401</strain>
    </source>
</reference>
<feature type="transmembrane region" description="Helical" evidence="1">
    <location>
        <begin position="493"/>
        <end position="511"/>
    </location>
</feature>
<comment type="caution">
    <text evidence="3">The sequence shown here is derived from an EMBL/GenBank/DDBJ whole genome shotgun (WGS) entry which is preliminary data.</text>
</comment>
<feature type="transmembrane region" description="Helical" evidence="1">
    <location>
        <begin position="174"/>
        <end position="196"/>
    </location>
</feature>
<gene>
    <name evidence="3" type="ORF">ACFPOE_17390</name>
</gene>
<evidence type="ECO:0000259" key="2">
    <source>
        <dbReference type="Pfam" id="PF02517"/>
    </source>
</evidence>
<evidence type="ECO:0000256" key="1">
    <source>
        <dbReference type="SAM" id="Phobius"/>
    </source>
</evidence>
<dbReference type="EC" id="3.4.-.-" evidence="3"/>
<feature type="transmembrane region" description="Helical" evidence="1">
    <location>
        <begin position="385"/>
        <end position="415"/>
    </location>
</feature>